<feature type="signal peptide" evidence="1">
    <location>
        <begin position="1"/>
        <end position="19"/>
    </location>
</feature>
<dbReference type="GO" id="GO:0008081">
    <property type="term" value="F:phosphoric diester hydrolase activity"/>
    <property type="evidence" value="ECO:0007669"/>
    <property type="project" value="InterPro"/>
</dbReference>
<dbReference type="PROSITE" id="PS51704">
    <property type="entry name" value="GP_PDE"/>
    <property type="match status" value="1"/>
</dbReference>
<dbReference type="Proteomes" id="UP001063166">
    <property type="component" value="Unassembled WGS sequence"/>
</dbReference>
<gene>
    <name evidence="3" type="ORF">LshimejAT787_0307530</name>
</gene>
<dbReference type="AlphaFoldDB" id="A0A9P3PHY6"/>
<dbReference type="GO" id="GO:0006629">
    <property type="term" value="P:lipid metabolic process"/>
    <property type="evidence" value="ECO:0007669"/>
    <property type="project" value="InterPro"/>
</dbReference>
<keyword evidence="4" id="KW-1185">Reference proteome</keyword>
<dbReference type="InterPro" id="IPR017946">
    <property type="entry name" value="PLC-like_Pdiesterase_TIM-brl"/>
</dbReference>
<dbReference type="Pfam" id="PF03009">
    <property type="entry name" value="GDPD"/>
    <property type="match status" value="1"/>
</dbReference>
<protein>
    <submittedName>
        <fullName evidence="3">PLC-like phosphodiesterase</fullName>
    </submittedName>
</protein>
<evidence type="ECO:0000313" key="3">
    <source>
        <dbReference type="EMBL" id="GLB36465.1"/>
    </source>
</evidence>
<dbReference type="PANTHER" id="PTHR46211:SF14">
    <property type="entry name" value="GLYCEROPHOSPHODIESTER PHOSPHODIESTERASE"/>
    <property type="match status" value="1"/>
</dbReference>
<dbReference type="InterPro" id="IPR030395">
    <property type="entry name" value="GP_PDE_dom"/>
</dbReference>
<evidence type="ECO:0000313" key="4">
    <source>
        <dbReference type="Proteomes" id="UP001063166"/>
    </source>
</evidence>
<dbReference type="OrthoDB" id="1058301at2759"/>
<accession>A0A9P3PHY6</accession>
<sequence>MFSLPVLAVLLAKAFSGLASPSQQPFDLQGHRGGRGNANENTLHSFAWGMIDGVKTLELDNGITKDGVVVVWHDMHIPPEKCEDTSPAFPGDPDFPYVGKQIANLTLAQIKTLDCGSERLVDYPMQLVYPRTKISTLQEVFDFVACADPERRMLFNIESKVDAVTPNNTRSVDDFVTLQHAVFLKSGYDLKNIIYQSFDWRTLIGMKALEPKIPTAALISSDTAGNVNGTSPWLAGLQLGNFPDATDGAKIASAAKSIKADILSPSAVSGKSPVPDPTQAGYIRFTTKDMVDRAHELKMTVIPWTVDRLNIADELLDWGVDGIITDYPTQMRRRFEQRGLRVPPRYSKGKVFECLAKHAQ</sequence>
<dbReference type="EMBL" id="BRPK01000003">
    <property type="protein sequence ID" value="GLB36465.1"/>
    <property type="molecule type" value="Genomic_DNA"/>
</dbReference>
<evidence type="ECO:0000259" key="2">
    <source>
        <dbReference type="PROSITE" id="PS51704"/>
    </source>
</evidence>
<feature type="chain" id="PRO_5040480298" evidence="1">
    <location>
        <begin position="20"/>
        <end position="360"/>
    </location>
</feature>
<dbReference type="Gene3D" id="3.20.20.190">
    <property type="entry name" value="Phosphatidylinositol (PI) phosphodiesterase"/>
    <property type="match status" value="1"/>
</dbReference>
<organism evidence="3 4">
    <name type="scientific">Lyophyllum shimeji</name>
    <name type="common">Hon-shimeji</name>
    <name type="synonym">Tricholoma shimeji</name>
    <dbReference type="NCBI Taxonomy" id="47721"/>
    <lineage>
        <taxon>Eukaryota</taxon>
        <taxon>Fungi</taxon>
        <taxon>Dikarya</taxon>
        <taxon>Basidiomycota</taxon>
        <taxon>Agaricomycotina</taxon>
        <taxon>Agaricomycetes</taxon>
        <taxon>Agaricomycetidae</taxon>
        <taxon>Agaricales</taxon>
        <taxon>Tricholomatineae</taxon>
        <taxon>Lyophyllaceae</taxon>
        <taxon>Lyophyllum</taxon>
    </lineage>
</organism>
<keyword evidence="1" id="KW-0732">Signal</keyword>
<dbReference type="SUPFAM" id="SSF51695">
    <property type="entry name" value="PLC-like phosphodiesterases"/>
    <property type="match status" value="1"/>
</dbReference>
<feature type="domain" description="GP-PDE" evidence="2">
    <location>
        <begin position="26"/>
        <end position="335"/>
    </location>
</feature>
<comment type="caution">
    <text evidence="3">The sequence shown here is derived from an EMBL/GenBank/DDBJ whole genome shotgun (WGS) entry which is preliminary data.</text>
</comment>
<dbReference type="PANTHER" id="PTHR46211">
    <property type="entry name" value="GLYCEROPHOSPHORYL DIESTER PHOSPHODIESTERASE"/>
    <property type="match status" value="1"/>
</dbReference>
<name>A0A9P3PHY6_LYOSH</name>
<proteinExistence type="predicted"/>
<evidence type="ECO:0000256" key="1">
    <source>
        <dbReference type="SAM" id="SignalP"/>
    </source>
</evidence>
<reference evidence="3" key="1">
    <citation type="submission" date="2022-07" db="EMBL/GenBank/DDBJ databases">
        <title>The genome of Lyophyllum shimeji provides insight into the initial evolution of ectomycorrhizal fungal genome.</title>
        <authorList>
            <person name="Kobayashi Y."/>
            <person name="Shibata T."/>
            <person name="Hirakawa H."/>
            <person name="Shigenobu S."/>
            <person name="Nishiyama T."/>
            <person name="Yamada A."/>
            <person name="Hasebe M."/>
            <person name="Kawaguchi M."/>
        </authorList>
    </citation>
    <scope>NUCLEOTIDE SEQUENCE</scope>
    <source>
        <strain evidence="3">AT787</strain>
    </source>
</reference>